<keyword evidence="8" id="KW-1185">Reference proteome</keyword>
<comment type="cofactor">
    <cofactor evidence="1">
        <name>Zn(2+)</name>
        <dbReference type="ChEBI" id="CHEBI:29105"/>
    </cofactor>
</comment>
<accession>A0AAV4I2B2</accession>
<proteinExistence type="inferred from homology"/>
<evidence type="ECO:0000313" key="7">
    <source>
        <dbReference type="EMBL" id="GFS04414.1"/>
    </source>
</evidence>
<organism evidence="7 8">
    <name type="scientific">Elysia marginata</name>
    <dbReference type="NCBI Taxonomy" id="1093978"/>
    <lineage>
        <taxon>Eukaryota</taxon>
        <taxon>Metazoa</taxon>
        <taxon>Spiralia</taxon>
        <taxon>Lophotrochozoa</taxon>
        <taxon>Mollusca</taxon>
        <taxon>Gastropoda</taxon>
        <taxon>Heterobranchia</taxon>
        <taxon>Euthyneura</taxon>
        <taxon>Panpulmonata</taxon>
        <taxon>Sacoglossa</taxon>
        <taxon>Placobranchoidea</taxon>
        <taxon>Plakobranchidae</taxon>
        <taxon>Elysia</taxon>
    </lineage>
</organism>
<dbReference type="Proteomes" id="UP000762676">
    <property type="component" value="Unassembled WGS sequence"/>
</dbReference>
<comment type="caution">
    <text evidence="7">The sequence shown here is derived from an EMBL/GenBank/DDBJ whole genome shotgun (WGS) entry which is preliminary data.</text>
</comment>
<name>A0AAV4I2B2_9GAST</name>
<dbReference type="InterPro" id="IPR013149">
    <property type="entry name" value="ADH-like_C"/>
</dbReference>
<dbReference type="GO" id="GO:0046872">
    <property type="term" value="F:metal ion binding"/>
    <property type="evidence" value="ECO:0007669"/>
    <property type="project" value="UniProtKB-KW"/>
</dbReference>
<reference evidence="7 8" key="1">
    <citation type="journal article" date="2021" name="Elife">
        <title>Chloroplast acquisition without the gene transfer in kleptoplastic sea slugs, Plakobranchus ocellatus.</title>
        <authorList>
            <person name="Maeda T."/>
            <person name="Takahashi S."/>
            <person name="Yoshida T."/>
            <person name="Shimamura S."/>
            <person name="Takaki Y."/>
            <person name="Nagai Y."/>
            <person name="Toyoda A."/>
            <person name="Suzuki Y."/>
            <person name="Arimoto A."/>
            <person name="Ishii H."/>
            <person name="Satoh N."/>
            <person name="Nishiyama T."/>
            <person name="Hasebe M."/>
            <person name="Maruyama T."/>
            <person name="Minagawa J."/>
            <person name="Obokata J."/>
            <person name="Shigenobu S."/>
        </authorList>
    </citation>
    <scope>NUCLEOTIDE SEQUENCE [LARGE SCALE GENOMIC DNA]</scope>
</reference>
<dbReference type="Gene3D" id="3.90.180.10">
    <property type="entry name" value="Medium-chain alcohol dehydrogenases, catalytic domain"/>
    <property type="match status" value="1"/>
</dbReference>
<feature type="domain" description="Alcohol dehydrogenase-like C-terminal" evidence="6">
    <location>
        <begin position="2"/>
        <end position="128"/>
    </location>
</feature>
<keyword evidence="3" id="KW-0479">Metal-binding</keyword>
<dbReference type="SUPFAM" id="SSF51735">
    <property type="entry name" value="NAD(P)-binding Rossmann-fold domains"/>
    <property type="match status" value="1"/>
</dbReference>
<dbReference type="InterPro" id="IPR036291">
    <property type="entry name" value="NAD(P)-bd_dom_sf"/>
</dbReference>
<evidence type="ECO:0000256" key="4">
    <source>
        <dbReference type="ARBA" id="ARBA00022833"/>
    </source>
</evidence>
<evidence type="ECO:0000256" key="2">
    <source>
        <dbReference type="ARBA" id="ARBA00008072"/>
    </source>
</evidence>
<protein>
    <submittedName>
        <fullName evidence="7">Sorbitol dehydrogenase</fullName>
    </submittedName>
</protein>
<evidence type="ECO:0000256" key="3">
    <source>
        <dbReference type="ARBA" id="ARBA00022723"/>
    </source>
</evidence>
<dbReference type="GO" id="GO:0006062">
    <property type="term" value="P:sorbitol catabolic process"/>
    <property type="evidence" value="ECO:0007669"/>
    <property type="project" value="TreeGrafter"/>
</dbReference>
<evidence type="ECO:0000256" key="5">
    <source>
        <dbReference type="ARBA" id="ARBA00023002"/>
    </source>
</evidence>
<gene>
    <name evidence="7" type="ORF">ElyMa_002911800</name>
</gene>
<evidence type="ECO:0000313" key="8">
    <source>
        <dbReference type="Proteomes" id="UP000762676"/>
    </source>
</evidence>
<dbReference type="AlphaFoldDB" id="A0AAV4I2B2"/>
<dbReference type="PANTHER" id="PTHR43161">
    <property type="entry name" value="SORBITOL DEHYDROGENASE"/>
    <property type="match status" value="1"/>
</dbReference>
<evidence type="ECO:0000259" key="6">
    <source>
        <dbReference type="Pfam" id="PF00107"/>
    </source>
</evidence>
<dbReference type="Gene3D" id="3.40.50.720">
    <property type="entry name" value="NAD(P)-binding Rossmann-like Domain"/>
    <property type="match status" value="1"/>
</dbReference>
<evidence type="ECO:0000256" key="1">
    <source>
        <dbReference type="ARBA" id="ARBA00001947"/>
    </source>
</evidence>
<dbReference type="GO" id="GO:0003939">
    <property type="term" value="F:L-iditol 2-dehydrogenase (NAD+) activity"/>
    <property type="evidence" value="ECO:0007669"/>
    <property type="project" value="TreeGrafter"/>
</dbReference>
<keyword evidence="5" id="KW-0560">Oxidoreductase</keyword>
<dbReference type="PANTHER" id="PTHR43161:SF9">
    <property type="entry name" value="SORBITOL DEHYDROGENASE"/>
    <property type="match status" value="1"/>
</dbReference>
<comment type="similarity">
    <text evidence="2">Belongs to the zinc-containing alcohol dehydrogenase family.</text>
</comment>
<dbReference type="EMBL" id="BMAT01006018">
    <property type="protein sequence ID" value="GFS04414.1"/>
    <property type="molecule type" value="Genomic_DNA"/>
</dbReference>
<dbReference type="Pfam" id="PF00107">
    <property type="entry name" value="ADH_zinc_N"/>
    <property type="match status" value="1"/>
</dbReference>
<sequence length="172" mass="18265">MTVILAAKAFGANKICSADLLQKRLDFASEIGADATVLVQPDEDPESAAKRIIKAMGREPDITIECSGSPSATSTGIFATRSRGMLLQIGFSLDSVSIPLVVATVKELDIRGNHSSLNSYPAAIEAISSGKVNVKQLVSHRFPLEESEQAFTVAANKEGYKVVIDCSRPGEV</sequence>
<keyword evidence="4" id="KW-0862">Zinc</keyword>